<dbReference type="PANTHER" id="PTHR12558">
    <property type="entry name" value="CELL DIVISION CYCLE 16,23,27"/>
    <property type="match status" value="1"/>
</dbReference>
<evidence type="ECO:0000313" key="3">
    <source>
        <dbReference type="EMBL" id="MBA0086901.1"/>
    </source>
</evidence>
<feature type="region of interest" description="Disordered" evidence="2">
    <location>
        <begin position="343"/>
        <end position="364"/>
    </location>
</feature>
<gene>
    <name evidence="3" type="ORF">HRJ53_18115</name>
</gene>
<dbReference type="EMBL" id="JACDQQ010001733">
    <property type="protein sequence ID" value="MBA0086901.1"/>
    <property type="molecule type" value="Genomic_DNA"/>
</dbReference>
<keyword evidence="4" id="KW-1185">Reference proteome</keyword>
<feature type="non-terminal residue" evidence="3">
    <location>
        <position position="1"/>
    </location>
</feature>
<dbReference type="PROSITE" id="PS50005">
    <property type="entry name" value="TPR"/>
    <property type="match status" value="1"/>
</dbReference>
<sequence>DEIALAVAGALQLKLLGLDRTAPSARSHATNADAYQAYLQAQYFFGRGVDKDNQDKALAFADQAIKLDAKYAPAWALRSTVLTSLVMGAFLDEKDGLREAREAADKAISLDPDLAAGYVQRGWVQVFRDWDWHGAQVSLKRAAQLEPGSFAVLKYQSYLFQVLGQMNEAIEMQKKAIAIDPLRARSYTFFGYQLYCAGRYEDAAAAVQKALELNPQLSPAHSDLGLILLGEGRPQEALKQMEQESSEDWRFWGEALAYHALGRPQDSDAALKKLIGIRQKDWAFQIAEVYAYRGQTDKSFEWLNRAYGQHDGGLTVMKLDSLLKGLRQDSRYAELLEKMHLPRSESDNNFGQESRQPRAQKSVR</sequence>
<dbReference type="InterPro" id="IPR019734">
    <property type="entry name" value="TPR_rpt"/>
</dbReference>
<dbReference type="Proteomes" id="UP000567293">
    <property type="component" value="Unassembled WGS sequence"/>
</dbReference>
<dbReference type="SUPFAM" id="SSF48439">
    <property type="entry name" value="Protein prenylyltransferase"/>
    <property type="match status" value="1"/>
</dbReference>
<evidence type="ECO:0000313" key="4">
    <source>
        <dbReference type="Proteomes" id="UP000567293"/>
    </source>
</evidence>
<evidence type="ECO:0000256" key="1">
    <source>
        <dbReference type="PROSITE-ProRule" id="PRU00339"/>
    </source>
</evidence>
<organism evidence="3 4">
    <name type="scientific">Candidatus Acidiferrum panamense</name>
    <dbReference type="NCBI Taxonomy" id="2741543"/>
    <lineage>
        <taxon>Bacteria</taxon>
        <taxon>Pseudomonadati</taxon>
        <taxon>Acidobacteriota</taxon>
        <taxon>Terriglobia</taxon>
        <taxon>Candidatus Acidiferrales</taxon>
        <taxon>Candidatus Acidiferrum</taxon>
    </lineage>
</organism>
<protein>
    <recommendedName>
        <fullName evidence="5">Tetratricopeptide repeat protein</fullName>
    </recommendedName>
</protein>
<feature type="compositionally biased region" description="Polar residues" evidence="2">
    <location>
        <begin position="347"/>
        <end position="364"/>
    </location>
</feature>
<evidence type="ECO:0000256" key="2">
    <source>
        <dbReference type="SAM" id="MobiDB-lite"/>
    </source>
</evidence>
<keyword evidence="1" id="KW-0802">TPR repeat</keyword>
<comment type="caution">
    <text evidence="3">The sequence shown here is derived from an EMBL/GenBank/DDBJ whole genome shotgun (WGS) entry which is preliminary data.</text>
</comment>
<dbReference type="Gene3D" id="1.25.40.10">
    <property type="entry name" value="Tetratricopeptide repeat domain"/>
    <property type="match status" value="2"/>
</dbReference>
<reference evidence="3" key="1">
    <citation type="submission" date="2020-06" db="EMBL/GenBank/DDBJ databases">
        <title>Legume-microbial interactions unlock mineral nutrients during tropical forest succession.</title>
        <authorList>
            <person name="Epihov D.Z."/>
        </authorList>
    </citation>
    <scope>NUCLEOTIDE SEQUENCE [LARGE SCALE GENOMIC DNA]</scope>
    <source>
        <strain evidence="3">Pan2503</strain>
    </source>
</reference>
<evidence type="ECO:0008006" key="5">
    <source>
        <dbReference type="Google" id="ProtNLM"/>
    </source>
</evidence>
<dbReference type="SMART" id="SM00028">
    <property type="entry name" value="TPR"/>
    <property type="match status" value="4"/>
</dbReference>
<dbReference type="InterPro" id="IPR011990">
    <property type="entry name" value="TPR-like_helical_dom_sf"/>
</dbReference>
<feature type="repeat" description="TPR" evidence="1">
    <location>
        <begin position="184"/>
        <end position="217"/>
    </location>
</feature>
<dbReference type="PANTHER" id="PTHR12558:SF33">
    <property type="entry name" value="BLL7664 PROTEIN"/>
    <property type="match status" value="1"/>
</dbReference>
<name>A0A7V8NT33_9BACT</name>
<dbReference type="Pfam" id="PF13181">
    <property type="entry name" value="TPR_8"/>
    <property type="match status" value="1"/>
</dbReference>
<dbReference type="AlphaFoldDB" id="A0A7V8NT33"/>
<proteinExistence type="predicted"/>
<accession>A0A7V8NT33</accession>